<dbReference type="AlphaFoldDB" id="A0A1M4MWZ3"/>
<evidence type="ECO:0000259" key="4">
    <source>
        <dbReference type="PROSITE" id="PS50111"/>
    </source>
</evidence>
<evidence type="ECO:0000256" key="1">
    <source>
        <dbReference type="ARBA" id="ARBA00022500"/>
    </source>
</evidence>
<evidence type="ECO:0000259" key="5">
    <source>
        <dbReference type="PROSITE" id="PS50192"/>
    </source>
</evidence>
<comment type="similarity">
    <text evidence="2">Belongs to the methyl-accepting chemotaxis (MCP) protein family.</text>
</comment>
<dbReference type="PRINTS" id="PR00260">
    <property type="entry name" value="CHEMTRNSDUCR"/>
</dbReference>
<dbReference type="Proteomes" id="UP000184085">
    <property type="component" value="Unassembled WGS sequence"/>
</dbReference>
<keyword evidence="3" id="KW-0807">Transducer</keyword>
<feature type="domain" description="T-SNARE coiled-coil homology" evidence="5">
    <location>
        <begin position="240"/>
        <end position="302"/>
    </location>
</feature>
<evidence type="ECO:0000256" key="2">
    <source>
        <dbReference type="ARBA" id="ARBA00029447"/>
    </source>
</evidence>
<dbReference type="PROSITE" id="PS50111">
    <property type="entry name" value="CHEMOTAXIS_TRANSDUC_2"/>
    <property type="match status" value="1"/>
</dbReference>
<dbReference type="InterPro" id="IPR004089">
    <property type="entry name" value="MCPsignal_dom"/>
</dbReference>
<protein>
    <recommendedName>
        <fullName evidence="8">Methyl-accepting transducer domain-containing protein</fullName>
    </recommendedName>
</protein>
<dbReference type="GO" id="GO:0016020">
    <property type="term" value="C:membrane"/>
    <property type="evidence" value="ECO:0007669"/>
    <property type="project" value="InterPro"/>
</dbReference>
<evidence type="ECO:0000313" key="7">
    <source>
        <dbReference type="Proteomes" id="UP000184085"/>
    </source>
</evidence>
<keyword evidence="1" id="KW-0145">Chemotaxis</keyword>
<dbReference type="Pfam" id="PF18575">
    <property type="entry name" value="HAMP_N3"/>
    <property type="match status" value="1"/>
</dbReference>
<organism evidence="6 7">
    <name type="scientific">Donghicola eburneus</name>
    <dbReference type="NCBI Taxonomy" id="393278"/>
    <lineage>
        <taxon>Bacteria</taxon>
        <taxon>Pseudomonadati</taxon>
        <taxon>Pseudomonadota</taxon>
        <taxon>Alphaproteobacteria</taxon>
        <taxon>Rhodobacterales</taxon>
        <taxon>Roseobacteraceae</taxon>
        <taxon>Donghicola</taxon>
    </lineage>
</organism>
<dbReference type="GO" id="GO:0006935">
    <property type="term" value="P:chemotaxis"/>
    <property type="evidence" value="ECO:0007669"/>
    <property type="project" value="UniProtKB-KW"/>
</dbReference>
<sequence length="532" mass="58031">MIRYLNDAARSMFKRMEADIRQEVAGFVAEDVLGQPIDLFHTSPHVQRAMLQSLKSPYKGQFTVGGSSVEFLATPAFDTNGEVDMYLVEWRDVTDAKKGQTQVAELMSRVSEMAKAHYDGMISHFVDTATLEGDYAAVAEQINQMVAGHISIKKQIIGCMQAYAKGDFDKGIEHQPGERVFINHAVDEVRTSFQTIVTEVDAMSTAIVNGELDRNTHADAFQGQYKTIIESFERAYDSLNTTFTSIRDQIEDISGSINQVNESAESMSTSAQEQSAAIEQISRSIEAADSFARANNTAVQEAQGLIGQTRQISEAGSTKVEEMHAAMEQITNSSSNIKKIIKVIDEIAFQTNLLALNAAVEAARAGDQGRGFAVVAQEVRSLASRSATAAKETSDLIEASTKHVAAGTKLSKETREAFVEISDKVQLIENKADAISDGSREQARGVSEISTAVVELNKSSVLVASSSHELAGETGRMEMAAHSVKDAINSLQLRERRSPAAALFAEVDSDMQRQIMQFLAQNGVDMRQVSHR</sequence>
<dbReference type="PANTHER" id="PTHR43531:SF11">
    <property type="entry name" value="METHYL-ACCEPTING CHEMOTAXIS PROTEIN 3"/>
    <property type="match status" value="1"/>
</dbReference>
<dbReference type="InterPro" id="IPR051310">
    <property type="entry name" value="MCP_chemotaxis"/>
</dbReference>
<evidence type="ECO:0008006" key="8">
    <source>
        <dbReference type="Google" id="ProtNLM"/>
    </source>
</evidence>
<accession>A0A1M4MWZ3</accession>
<dbReference type="SUPFAM" id="SSF58104">
    <property type="entry name" value="Methyl-accepting chemotaxis protein (MCP) signaling domain"/>
    <property type="match status" value="1"/>
</dbReference>
<dbReference type="Gene3D" id="1.20.120.1530">
    <property type="match status" value="1"/>
</dbReference>
<dbReference type="EMBL" id="FMJB01000018">
    <property type="protein sequence ID" value="SCM66227.1"/>
    <property type="molecule type" value="Genomic_DNA"/>
</dbReference>
<dbReference type="Pfam" id="PF00015">
    <property type="entry name" value="MCPsignal"/>
    <property type="match status" value="1"/>
</dbReference>
<dbReference type="InterPro" id="IPR004090">
    <property type="entry name" value="Chemotax_Me-accpt_rcpt"/>
</dbReference>
<dbReference type="CDD" id="cd11386">
    <property type="entry name" value="MCP_signal"/>
    <property type="match status" value="1"/>
</dbReference>
<dbReference type="GO" id="GO:0004888">
    <property type="term" value="F:transmembrane signaling receptor activity"/>
    <property type="evidence" value="ECO:0007669"/>
    <property type="project" value="InterPro"/>
</dbReference>
<keyword evidence="7" id="KW-1185">Reference proteome</keyword>
<proteinExistence type="inferred from homology"/>
<feature type="domain" description="Methyl-accepting transducer" evidence="4">
    <location>
        <begin position="249"/>
        <end position="471"/>
    </location>
</feature>
<dbReference type="PANTHER" id="PTHR43531">
    <property type="entry name" value="PROTEIN ICFG"/>
    <property type="match status" value="1"/>
</dbReference>
<evidence type="ECO:0000256" key="3">
    <source>
        <dbReference type="PROSITE-ProRule" id="PRU00284"/>
    </source>
</evidence>
<evidence type="ECO:0000313" key="6">
    <source>
        <dbReference type="EMBL" id="SCM66227.1"/>
    </source>
</evidence>
<gene>
    <name evidence="6" type="ORF">KARMA_0401</name>
</gene>
<dbReference type="InterPro" id="IPR000727">
    <property type="entry name" value="T_SNARE_dom"/>
</dbReference>
<dbReference type="Gene3D" id="1.10.287.950">
    <property type="entry name" value="Methyl-accepting chemotaxis protein"/>
    <property type="match status" value="1"/>
</dbReference>
<reference evidence="7" key="1">
    <citation type="submission" date="2016-09" db="EMBL/GenBank/DDBJ databases">
        <authorList>
            <person name="Wibberg D."/>
        </authorList>
    </citation>
    <scope>NUCLEOTIDE SEQUENCE [LARGE SCALE GENOMIC DNA]</scope>
</reference>
<name>A0A1M4MWZ3_9RHOB</name>
<dbReference type="GO" id="GO:0007165">
    <property type="term" value="P:signal transduction"/>
    <property type="evidence" value="ECO:0007669"/>
    <property type="project" value="UniProtKB-KW"/>
</dbReference>
<dbReference type="SMART" id="SM00283">
    <property type="entry name" value="MA"/>
    <property type="match status" value="1"/>
</dbReference>
<dbReference type="PROSITE" id="PS50192">
    <property type="entry name" value="T_SNARE"/>
    <property type="match status" value="1"/>
</dbReference>
<dbReference type="InterPro" id="IPR041395">
    <property type="entry name" value="McpB_HAMP_3rd"/>
</dbReference>